<organism evidence="2 3">
    <name type="scientific">Cytobacillus purgationiresistens</name>
    <dbReference type="NCBI Taxonomy" id="863449"/>
    <lineage>
        <taxon>Bacteria</taxon>
        <taxon>Bacillati</taxon>
        <taxon>Bacillota</taxon>
        <taxon>Bacilli</taxon>
        <taxon>Bacillales</taxon>
        <taxon>Bacillaceae</taxon>
        <taxon>Cytobacillus</taxon>
    </lineage>
</organism>
<sequence length="47" mass="4540">MKKIVLAFLIVTSLTFGFLAGQATAAVTEGSDSINVASPGGGGIGGD</sequence>
<feature type="signal peptide" evidence="1">
    <location>
        <begin position="1"/>
        <end position="25"/>
    </location>
</feature>
<reference evidence="2 3" key="1">
    <citation type="submission" date="2023-07" db="EMBL/GenBank/DDBJ databases">
        <title>Genomic Encyclopedia of Type Strains, Phase IV (KMG-IV): sequencing the most valuable type-strain genomes for metagenomic binning, comparative biology and taxonomic classification.</title>
        <authorList>
            <person name="Goeker M."/>
        </authorList>
    </citation>
    <scope>NUCLEOTIDE SEQUENCE [LARGE SCALE GENOMIC DNA]</scope>
    <source>
        <strain evidence="2 3">DSM 23494</strain>
    </source>
</reference>
<comment type="caution">
    <text evidence="2">The sequence shown here is derived from an EMBL/GenBank/DDBJ whole genome shotgun (WGS) entry which is preliminary data.</text>
</comment>
<accession>A0ABU0AHP6</accession>
<dbReference type="RefSeq" id="WP_307475476.1">
    <property type="nucleotide sequence ID" value="NZ_JAUSUB010000010.1"/>
</dbReference>
<proteinExistence type="predicted"/>
<evidence type="ECO:0000256" key="1">
    <source>
        <dbReference type="SAM" id="SignalP"/>
    </source>
</evidence>
<dbReference type="Proteomes" id="UP001238088">
    <property type="component" value="Unassembled WGS sequence"/>
</dbReference>
<feature type="chain" id="PRO_5045802721" evidence="1">
    <location>
        <begin position="26"/>
        <end position="47"/>
    </location>
</feature>
<name>A0ABU0AHP6_9BACI</name>
<dbReference type="NCBIfam" id="NF033802">
    <property type="entry name" value="AimP_fam"/>
    <property type="match status" value="1"/>
</dbReference>
<protein>
    <submittedName>
        <fullName evidence="2">Uncharacterized protein</fullName>
    </submittedName>
</protein>
<gene>
    <name evidence="2" type="ORF">J2S17_002663</name>
</gene>
<keyword evidence="3" id="KW-1185">Reference proteome</keyword>
<evidence type="ECO:0000313" key="3">
    <source>
        <dbReference type="Proteomes" id="UP001238088"/>
    </source>
</evidence>
<keyword evidence="1" id="KW-0732">Signal</keyword>
<dbReference type="EMBL" id="JAUSUB010000010">
    <property type="protein sequence ID" value="MDQ0270778.1"/>
    <property type="molecule type" value="Genomic_DNA"/>
</dbReference>
<evidence type="ECO:0000313" key="2">
    <source>
        <dbReference type="EMBL" id="MDQ0270778.1"/>
    </source>
</evidence>